<reference evidence="2 3" key="1">
    <citation type="journal article" date="2018" name="PLoS Genet.">
        <title>Population sequencing reveals clonal diversity and ancestral inbreeding in the grapevine cultivar Chardonnay.</title>
        <authorList>
            <person name="Roach M.J."/>
            <person name="Johnson D.L."/>
            <person name="Bohlmann J."/>
            <person name="van Vuuren H.J."/>
            <person name="Jones S.J."/>
            <person name="Pretorius I.S."/>
            <person name="Schmidt S.A."/>
            <person name="Borneman A.R."/>
        </authorList>
    </citation>
    <scope>NUCLEOTIDE SEQUENCE [LARGE SCALE GENOMIC DNA]</scope>
    <source>
        <strain evidence="3">cv. Chardonnay</strain>
        <tissue evidence="2">Leaf</tissue>
    </source>
</reference>
<feature type="coiled-coil region" evidence="1">
    <location>
        <begin position="2"/>
        <end position="29"/>
    </location>
</feature>
<evidence type="ECO:0000313" key="3">
    <source>
        <dbReference type="Proteomes" id="UP000288805"/>
    </source>
</evidence>
<comment type="caution">
    <text evidence="2">The sequence shown here is derived from an EMBL/GenBank/DDBJ whole genome shotgun (WGS) entry which is preliminary data.</text>
</comment>
<accession>A0A438H9H3</accession>
<sequence length="351" mass="38330">MAAQKEEMEASFAAQKKELEEEYQQQADEMYFFGYRCCMKKNEIMHDTPSFPSDEEDEAPGEILESDAVKLWDVVSYNGLRDSKAADDVLPYELAVAGRGPTMSMPTTQRARGQKLVLKSSIAHAGLVKDRLYKCPPIRVKRAACTRVLCACLGSSGRVPVWRYSMMAFVQSWPSAWFALMVLQMEASAMEGLVCTCIGNYMASLMGREAPMPARASTHPFSTRSLETDRAKVRSNPDRMTLYSVSLLDAGNPSRIACSSCSPVGDCSRILTLDPDDREAPSTRKVYHPSPCGSLCWVGPACAGCCEGTGQLARPPGGLESKGGASGRHFEGPKPLAPSLNTLFLRPPMLC</sequence>
<keyword evidence="1" id="KW-0175">Coiled coil</keyword>
<protein>
    <submittedName>
        <fullName evidence="2">Uncharacterized protein</fullName>
    </submittedName>
</protein>
<gene>
    <name evidence="2" type="ORF">CK203_054673</name>
</gene>
<dbReference type="AlphaFoldDB" id="A0A438H9H3"/>
<evidence type="ECO:0000256" key="1">
    <source>
        <dbReference type="SAM" id="Coils"/>
    </source>
</evidence>
<dbReference type="Proteomes" id="UP000288805">
    <property type="component" value="Unassembled WGS sequence"/>
</dbReference>
<dbReference type="EMBL" id="QGNW01000258">
    <property type="protein sequence ID" value="RVW80981.1"/>
    <property type="molecule type" value="Genomic_DNA"/>
</dbReference>
<name>A0A438H9H3_VITVI</name>
<proteinExistence type="predicted"/>
<organism evidence="2 3">
    <name type="scientific">Vitis vinifera</name>
    <name type="common">Grape</name>
    <dbReference type="NCBI Taxonomy" id="29760"/>
    <lineage>
        <taxon>Eukaryota</taxon>
        <taxon>Viridiplantae</taxon>
        <taxon>Streptophyta</taxon>
        <taxon>Embryophyta</taxon>
        <taxon>Tracheophyta</taxon>
        <taxon>Spermatophyta</taxon>
        <taxon>Magnoliopsida</taxon>
        <taxon>eudicotyledons</taxon>
        <taxon>Gunneridae</taxon>
        <taxon>Pentapetalae</taxon>
        <taxon>rosids</taxon>
        <taxon>Vitales</taxon>
        <taxon>Vitaceae</taxon>
        <taxon>Viteae</taxon>
        <taxon>Vitis</taxon>
    </lineage>
</organism>
<evidence type="ECO:0000313" key="2">
    <source>
        <dbReference type="EMBL" id="RVW80981.1"/>
    </source>
</evidence>